<feature type="transmembrane region" description="Helical" evidence="1">
    <location>
        <begin position="264"/>
        <end position="280"/>
    </location>
</feature>
<feature type="transmembrane region" description="Helical" evidence="1">
    <location>
        <begin position="344"/>
        <end position="361"/>
    </location>
</feature>
<dbReference type="InterPro" id="IPR049458">
    <property type="entry name" value="EpsG-like"/>
</dbReference>
<feature type="transmembrane region" description="Helical" evidence="1">
    <location>
        <begin position="13"/>
        <end position="32"/>
    </location>
</feature>
<evidence type="ECO:0000313" key="3">
    <source>
        <dbReference type="Proteomes" id="UP000670776"/>
    </source>
</evidence>
<accession>A0ABS4BPG6</accession>
<keyword evidence="3" id="KW-1185">Reference proteome</keyword>
<dbReference type="EMBL" id="JAGJCB010000001">
    <property type="protein sequence ID" value="MBP0902474.1"/>
    <property type="molecule type" value="Genomic_DNA"/>
</dbReference>
<comment type="caution">
    <text evidence="2">The sequence shown here is derived from an EMBL/GenBank/DDBJ whole genome shotgun (WGS) entry which is preliminary data.</text>
</comment>
<proteinExistence type="predicted"/>
<organism evidence="2 3">
    <name type="scientific">Mariniflexile gromovii</name>
    <dbReference type="NCBI Taxonomy" id="362523"/>
    <lineage>
        <taxon>Bacteria</taxon>
        <taxon>Pseudomonadati</taxon>
        <taxon>Bacteroidota</taxon>
        <taxon>Flavobacteriia</taxon>
        <taxon>Flavobacteriales</taxon>
        <taxon>Flavobacteriaceae</taxon>
        <taxon>Mariniflexile</taxon>
    </lineage>
</organism>
<gene>
    <name evidence="2" type="ORF">J8H85_01425</name>
</gene>
<dbReference type="Pfam" id="PF14897">
    <property type="entry name" value="EpsG"/>
    <property type="match status" value="1"/>
</dbReference>
<sequence>MIEFIPLEYYYEVYIYTAFGIALITLFHAYVLDLNNQKNINYITFIGYLMLLLLIVYLGLRPVSGRYFTDMATYARIYESYANGGKIILKTDVVFQQFMKFCSSFLSTNNFFLLCATIYIYPMFVVSKKLFRQYWFYAFFMFVVSFSFWSFGVNGMRNGMATSIFLLALSFANNKKLMIFLFFISSLFHETMYLPILAYTLTLFVKNPSWYFKGWLIAIPLSIAMGSFWENLFASLGFGDERLSGYLVGEKDEAFVNSGFRYDFLFYSSFAVVTGAYFIFKKKFNDTFYTQIFNIYLTANAFWVLIIRANFSNRFAYLSWFLMPLIIIYPFIKSNLIKKQHKIIGIVLFLYFMFTYLMYWYEEFKKY</sequence>
<feature type="transmembrane region" description="Helical" evidence="1">
    <location>
        <begin position="292"/>
        <end position="309"/>
    </location>
</feature>
<reference evidence="2 3" key="1">
    <citation type="submission" date="2021-04" db="EMBL/GenBank/DDBJ databases">
        <title>Mariniflexile gromovii gen. nov., sp. nov., a gliding bacterium isolated from the sea urchin Strongylocentrotus intermedius.</title>
        <authorList>
            <person name="Ko S."/>
            <person name="Le V."/>
            <person name="Ahn C.-Y."/>
            <person name="Oh H.-M."/>
        </authorList>
    </citation>
    <scope>NUCLEOTIDE SEQUENCE [LARGE SCALE GENOMIC DNA]</scope>
    <source>
        <strain evidence="2 3">KCTC 12570</strain>
    </source>
</reference>
<keyword evidence="1" id="KW-1133">Transmembrane helix</keyword>
<feature type="transmembrane region" description="Helical" evidence="1">
    <location>
        <begin position="315"/>
        <end position="332"/>
    </location>
</feature>
<dbReference type="Proteomes" id="UP000670776">
    <property type="component" value="Unassembled WGS sequence"/>
</dbReference>
<evidence type="ECO:0000256" key="1">
    <source>
        <dbReference type="SAM" id="Phobius"/>
    </source>
</evidence>
<feature type="transmembrane region" description="Helical" evidence="1">
    <location>
        <begin position="177"/>
        <end position="198"/>
    </location>
</feature>
<keyword evidence="1" id="KW-0812">Transmembrane</keyword>
<name>A0ABS4BPG6_9FLAO</name>
<feature type="transmembrane region" description="Helical" evidence="1">
    <location>
        <begin position="39"/>
        <end position="60"/>
    </location>
</feature>
<evidence type="ECO:0000313" key="2">
    <source>
        <dbReference type="EMBL" id="MBP0902474.1"/>
    </source>
</evidence>
<keyword evidence="1" id="KW-0472">Membrane</keyword>
<protein>
    <submittedName>
        <fullName evidence="2">EpsG family protein</fullName>
    </submittedName>
</protein>
<feature type="transmembrane region" description="Helical" evidence="1">
    <location>
        <begin position="210"/>
        <end position="229"/>
    </location>
</feature>
<feature type="transmembrane region" description="Helical" evidence="1">
    <location>
        <begin position="134"/>
        <end position="157"/>
    </location>
</feature>
<feature type="transmembrane region" description="Helical" evidence="1">
    <location>
        <begin position="98"/>
        <end position="122"/>
    </location>
</feature>
<dbReference type="RefSeq" id="WP_209651921.1">
    <property type="nucleotide sequence ID" value="NZ_JAGJCB010000001.1"/>
</dbReference>